<reference evidence="4 5" key="1">
    <citation type="journal article" date="2016" name="BMC Genomics">
        <title>Combined genomic and structural analyses of a cultured magnetotactic bacterium reveals its niche adaptation to a dynamic environment.</title>
        <authorList>
            <person name="Araujo A.C."/>
            <person name="Morillo V."/>
            <person name="Cypriano J."/>
            <person name="Teixeira L.C."/>
            <person name="Leao P."/>
            <person name="Lyra S."/>
            <person name="Almeida L.G."/>
            <person name="Bazylinski D.A."/>
            <person name="Vasconcellos A.T."/>
            <person name="Abreu F."/>
            <person name="Lins U."/>
        </authorList>
    </citation>
    <scope>NUCLEOTIDE SEQUENCE [LARGE SCALE GENOMIC DNA]</scope>
    <source>
        <strain evidence="4 5">IT-1</strain>
    </source>
</reference>
<dbReference type="InterPro" id="IPR051257">
    <property type="entry name" value="Diverse_CBS-Domain"/>
</dbReference>
<evidence type="ECO:0000259" key="3">
    <source>
        <dbReference type="PROSITE" id="PS51371"/>
    </source>
</evidence>
<keyword evidence="5" id="KW-1185">Reference proteome</keyword>
<dbReference type="Gene3D" id="3.10.580.10">
    <property type="entry name" value="CBS-domain"/>
    <property type="match status" value="1"/>
</dbReference>
<comment type="caution">
    <text evidence="4">The sequence shown here is derived from an EMBL/GenBank/DDBJ whole genome shotgun (WGS) entry which is preliminary data.</text>
</comment>
<feature type="domain" description="CBS" evidence="3">
    <location>
        <begin position="96"/>
        <end position="154"/>
    </location>
</feature>
<dbReference type="STRING" id="1434232.MAIT1_02365"/>
<keyword evidence="1 2" id="KW-0129">CBS domain</keyword>
<evidence type="ECO:0000256" key="1">
    <source>
        <dbReference type="ARBA" id="ARBA00023122"/>
    </source>
</evidence>
<dbReference type="InterPro" id="IPR000644">
    <property type="entry name" value="CBS_dom"/>
</dbReference>
<dbReference type="PANTHER" id="PTHR43080:SF2">
    <property type="entry name" value="CBS DOMAIN-CONTAINING PROTEIN"/>
    <property type="match status" value="1"/>
</dbReference>
<evidence type="ECO:0000313" key="4">
    <source>
        <dbReference type="EMBL" id="OSM02255.1"/>
    </source>
</evidence>
<gene>
    <name evidence="4" type="ORF">MAIT1_02365</name>
</gene>
<dbReference type="AlphaFoldDB" id="A0A1Y2K5I0"/>
<sequence>MKAMDGLNHGLAVGEFEGAALNIFHPPHPLPHRGRTSMSAESENGLLPEDFRHALESHPLFSENLVSPSDLYAMYKEAQRHALLRRMENVRAADIMTRDVITFSETNRLVDVAQTFLTRHAHNFPVIDAAGCVVGVIAVADLLQVFGVPHHHPRVSLWESLIAHFRWQPGSADLHDPVSTLMSRNVVSIGADARIGDVLERMREREVKRLLVVDEQERLQGVISPSDMIRTLLQGALAQHERAE</sequence>
<dbReference type="EMBL" id="LVJN01000020">
    <property type="protein sequence ID" value="OSM02255.1"/>
    <property type="molecule type" value="Genomic_DNA"/>
</dbReference>
<protein>
    <submittedName>
        <fullName evidence="4">Putative CBS domain-containing protein</fullName>
    </submittedName>
</protein>
<dbReference type="PROSITE" id="PS51371">
    <property type="entry name" value="CBS"/>
    <property type="match status" value="2"/>
</dbReference>
<dbReference type="InterPro" id="IPR046342">
    <property type="entry name" value="CBS_dom_sf"/>
</dbReference>
<dbReference type="PANTHER" id="PTHR43080">
    <property type="entry name" value="CBS DOMAIN-CONTAINING PROTEIN CBSX3, MITOCHONDRIAL"/>
    <property type="match status" value="1"/>
</dbReference>
<dbReference type="Pfam" id="PF00571">
    <property type="entry name" value="CBS"/>
    <property type="match status" value="2"/>
</dbReference>
<accession>A0A1Y2K5I0</accession>
<feature type="domain" description="CBS" evidence="3">
    <location>
        <begin position="182"/>
        <end position="239"/>
    </location>
</feature>
<evidence type="ECO:0000313" key="5">
    <source>
        <dbReference type="Proteomes" id="UP000194003"/>
    </source>
</evidence>
<dbReference type="SUPFAM" id="SSF54631">
    <property type="entry name" value="CBS-domain pair"/>
    <property type="match status" value="1"/>
</dbReference>
<name>A0A1Y2K5I0_9PROT</name>
<proteinExistence type="predicted"/>
<organism evidence="4 5">
    <name type="scientific">Magnetofaba australis IT-1</name>
    <dbReference type="NCBI Taxonomy" id="1434232"/>
    <lineage>
        <taxon>Bacteria</taxon>
        <taxon>Pseudomonadati</taxon>
        <taxon>Pseudomonadota</taxon>
        <taxon>Magnetococcia</taxon>
        <taxon>Magnetococcales</taxon>
        <taxon>Magnetococcaceae</taxon>
        <taxon>Magnetofaba</taxon>
    </lineage>
</organism>
<dbReference type="Proteomes" id="UP000194003">
    <property type="component" value="Unassembled WGS sequence"/>
</dbReference>
<evidence type="ECO:0000256" key="2">
    <source>
        <dbReference type="PROSITE-ProRule" id="PRU00703"/>
    </source>
</evidence>
<dbReference type="SMART" id="SM00116">
    <property type="entry name" value="CBS"/>
    <property type="match status" value="2"/>
</dbReference>